<keyword evidence="2" id="KW-1185">Reference proteome</keyword>
<proteinExistence type="predicted"/>
<name>A0ACB8ZRL8_CICIN</name>
<organism evidence="1 2">
    <name type="scientific">Cichorium intybus</name>
    <name type="common">Chicory</name>
    <dbReference type="NCBI Taxonomy" id="13427"/>
    <lineage>
        <taxon>Eukaryota</taxon>
        <taxon>Viridiplantae</taxon>
        <taxon>Streptophyta</taxon>
        <taxon>Embryophyta</taxon>
        <taxon>Tracheophyta</taxon>
        <taxon>Spermatophyta</taxon>
        <taxon>Magnoliopsida</taxon>
        <taxon>eudicotyledons</taxon>
        <taxon>Gunneridae</taxon>
        <taxon>Pentapetalae</taxon>
        <taxon>asterids</taxon>
        <taxon>campanulids</taxon>
        <taxon>Asterales</taxon>
        <taxon>Asteraceae</taxon>
        <taxon>Cichorioideae</taxon>
        <taxon>Cichorieae</taxon>
        <taxon>Cichoriinae</taxon>
        <taxon>Cichorium</taxon>
    </lineage>
</organism>
<reference evidence="1 2" key="2">
    <citation type="journal article" date="2022" name="Mol. Ecol. Resour.">
        <title>The genomes of chicory, endive, great burdock and yacon provide insights into Asteraceae paleo-polyploidization history and plant inulin production.</title>
        <authorList>
            <person name="Fan W."/>
            <person name="Wang S."/>
            <person name="Wang H."/>
            <person name="Wang A."/>
            <person name="Jiang F."/>
            <person name="Liu H."/>
            <person name="Zhao H."/>
            <person name="Xu D."/>
            <person name="Zhang Y."/>
        </authorList>
    </citation>
    <scope>NUCLEOTIDE SEQUENCE [LARGE SCALE GENOMIC DNA]</scope>
    <source>
        <strain evidence="2">cv. Punajuju</strain>
        <tissue evidence="1">Leaves</tissue>
    </source>
</reference>
<accession>A0ACB8ZRL8</accession>
<evidence type="ECO:0000313" key="1">
    <source>
        <dbReference type="EMBL" id="KAI3700005.1"/>
    </source>
</evidence>
<reference evidence="2" key="1">
    <citation type="journal article" date="2022" name="Mol. Ecol. Resour.">
        <title>The genomes of chicory, endive, great burdock and yacon provide insights into Asteraceae palaeo-polyploidization history and plant inulin production.</title>
        <authorList>
            <person name="Fan W."/>
            <person name="Wang S."/>
            <person name="Wang H."/>
            <person name="Wang A."/>
            <person name="Jiang F."/>
            <person name="Liu H."/>
            <person name="Zhao H."/>
            <person name="Xu D."/>
            <person name="Zhang Y."/>
        </authorList>
    </citation>
    <scope>NUCLEOTIDE SEQUENCE [LARGE SCALE GENOMIC DNA]</scope>
    <source>
        <strain evidence="2">cv. Punajuju</strain>
    </source>
</reference>
<evidence type="ECO:0000313" key="2">
    <source>
        <dbReference type="Proteomes" id="UP001055811"/>
    </source>
</evidence>
<dbReference type="Proteomes" id="UP001055811">
    <property type="component" value="Linkage Group LG08"/>
</dbReference>
<sequence>MTTSLNLPVLKKCGEESLQSLHLFETRSLSVKSSMGMDLMVSLDIREDGSNKVLYTQSIDYNEFSIFGKKHIGEQEGLLAMI</sequence>
<dbReference type="EMBL" id="CM042016">
    <property type="protein sequence ID" value="KAI3700005.1"/>
    <property type="molecule type" value="Genomic_DNA"/>
</dbReference>
<gene>
    <name evidence="1" type="ORF">L2E82_44617</name>
</gene>
<protein>
    <submittedName>
        <fullName evidence="1">Uncharacterized protein</fullName>
    </submittedName>
</protein>
<comment type="caution">
    <text evidence="1">The sequence shown here is derived from an EMBL/GenBank/DDBJ whole genome shotgun (WGS) entry which is preliminary data.</text>
</comment>